<reference evidence="1 2" key="1">
    <citation type="submission" date="2024-07" db="EMBL/GenBank/DDBJ databases">
        <authorList>
            <person name="Thanompreechachai J."/>
            <person name="Duangmal K."/>
        </authorList>
    </citation>
    <scope>NUCLEOTIDE SEQUENCE [LARGE SCALE GENOMIC DNA]</scope>
    <source>
        <strain evidence="1 2">TBRC 1896</strain>
    </source>
</reference>
<sequence>MSPPDGDTALLTQVHTGSHVFELPEGIDYSVLSAGADCGEEQTGGSVTIGLGDDRFVWPAQSNVPCGGVGGGALTSYPTEQLPGTPTRLYVLTGDDVEYAVGVWGSTSPSSTP</sequence>
<keyword evidence="2" id="KW-1185">Reference proteome</keyword>
<dbReference type="Proteomes" id="UP001566476">
    <property type="component" value="Unassembled WGS sequence"/>
</dbReference>
<protein>
    <submittedName>
        <fullName evidence="1">Uncharacterized protein</fullName>
    </submittedName>
</protein>
<dbReference type="EMBL" id="JBGGTQ010000005">
    <property type="protein sequence ID" value="MEZ0493120.1"/>
    <property type="molecule type" value="Genomic_DNA"/>
</dbReference>
<name>A0ABV4I545_9ACTN</name>
<organism evidence="1 2">
    <name type="scientific">Kineococcus mangrovi</name>
    <dbReference type="NCBI Taxonomy" id="1660183"/>
    <lineage>
        <taxon>Bacteria</taxon>
        <taxon>Bacillati</taxon>
        <taxon>Actinomycetota</taxon>
        <taxon>Actinomycetes</taxon>
        <taxon>Kineosporiales</taxon>
        <taxon>Kineosporiaceae</taxon>
        <taxon>Kineococcus</taxon>
    </lineage>
</organism>
<comment type="caution">
    <text evidence="1">The sequence shown here is derived from an EMBL/GenBank/DDBJ whole genome shotgun (WGS) entry which is preliminary data.</text>
</comment>
<accession>A0ABV4I545</accession>
<gene>
    <name evidence="1" type="ORF">AB2L28_12835</name>
</gene>
<dbReference type="RefSeq" id="WP_370719355.1">
    <property type="nucleotide sequence ID" value="NZ_JBGGTQ010000005.1"/>
</dbReference>
<proteinExistence type="predicted"/>
<evidence type="ECO:0000313" key="2">
    <source>
        <dbReference type="Proteomes" id="UP001566476"/>
    </source>
</evidence>
<evidence type="ECO:0000313" key="1">
    <source>
        <dbReference type="EMBL" id="MEZ0493120.1"/>
    </source>
</evidence>